<keyword evidence="5" id="KW-1185">Reference proteome</keyword>
<dbReference type="InterPro" id="IPR003695">
    <property type="entry name" value="Ppx_GppA_N"/>
</dbReference>
<evidence type="ECO:0000313" key="5">
    <source>
        <dbReference type="Proteomes" id="UP001500979"/>
    </source>
</evidence>
<dbReference type="EMBL" id="BAAAUX010000035">
    <property type="protein sequence ID" value="GAA2818743.1"/>
    <property type="molecule type" value="Genomic_DNA"/>
</dbReference>
<comment type="caution">
    <text evidence="4">The sequence shown here is derived from an EMBL/GenBank/DDBJ whole genome shotgun (WGS) entry which is preliminary data.</text>
</comment>
<sequence>MRLGVLDVGSNTVHLLVVDAHRGAHPTPMTSEKTVLRLAERIGDDGHLGPEDADELVRTVAAAQDAAVAAGCEELMAFATSAIREADNAAEVLALVREQTGIELEVLPGEDEARFTFLAARRWYGWSAGNLLLLDIGGGSLEMAMGIDEQPDLAVSLPLGAGRMARTMLHDPPGRDEVDELREWLDEQLAPTAKRFRKLGRPDRVVASSKTFRSLARLTGAAPASAGPRVPRTLTDTGLRQLLAFISRMSSADLAGLDGVSSARAHQLVGGALVAEATMRALSLRELDICPWALREGVILRRLDHTNGDGGTAVQARATIGLEQSGDARRGTGRTAEHGARWNR</sequence>
<dbReference type="Pfam" id="PF02541">
    <property type="entry name" value="Ppx-GppA"/>
    <property type="match status" value="1"/>
</dbReference>
<dbReference type="Gene3D" id="3.30.420.40">
    <property type="match status" value="1"/>
</dbReference>
<dbReference type="PANTHER" id="PTHR30005">
    <property type="entry name" value="EXOPOLYPHOSPHATASE"/>
    <property type="match status" value="1"/>
</dbReference>
<gene>
    <name evidence="4" type="ORF">GCM10010470_62570</name>
</gene>
<name>A0ABN3VNP6_9PSEU</name>
<dbReference type="InterPro" id="IPR043129">
    <property type="entry name" value="ATPase_NBD"/>
</dbReference>
<proteinExistence type="inferred from homology"/>
<reference evidence="4 5" key="1">
    <citation type="journal article" date="2019" name="Int. J. Syst. Evol. Microbiol.">
        <title>The Global Catalogue of Microorganisms (GCM) 10K type strain sequencing project: providing services to taxonomists for standard genome sequencing and annotation.</title>
        <authorList>
            <consortium name="The Broad Institute Genomics Platform"/>
            <consortium name="The Broad Institute Genome Sequencing Center for Infectious Disease"/>
            <person name="Wu L."/>
            <person name="Ma J."/>
        </authorList>
    </citation>
    <scope>NUCLEOTIDE SEQUENCE [LARGE SCALE GENOMIC DNA]</scope>
    <source>
        <strain evidence="4 5">JCM 9383</strain>
    </source>
</reference>
<dbReference type="SUPFAM" id="SSF53067">
    <property type="entry name" value="Actin-like ATPase domain"/>
    <property type="match status" value="2"/>
</dbReference>
<protein>
    <submittedName>
        <fullName evidence="4">Ppx/GppA phosphatase family protein</fullName>
    </submittedName>
</protein>
<comment type="similarity">
    <text evidence="1">Belongs to the GppA/Ppx family.</text>
</comment>
<dbReference type="PANTHER" id="PTHR30005:SF0">
    <property type="entry name" value="RETROGRADE REGULATION PROTEIN 2"/>
    <property type="match status" value="1"/>
</dbReference>
<evidence type="ECO:0000259" key="3">
    <source>
        <dbReference type="Pfam" id="PF02541"/>
    </source>
</evidence>
<evidence type="ECO:0000313" key="4">
    <source>
        <dbReference type="EMBL" id="GAA2818743.1"/>
    </source>
</evidence>
<dbReference type="CDD" id="cd24056">
    <property type="entry name" value="ASKHA_NBD_MtPPX1-like"/>
    <property type="match status" value="1"/>
</dbReference>
<feature type="compositionally biased region" description="Basic and acidic residues" evidence="2">
    <location>
        <begin position="326"/>
        <end position="344"/>
    </location>
</feature>
<evidence type="ECO:0000256" key="2">
    <source>
        <dbReference type="SAM" id="MobiDB-lite"/>
    </source>
</evidence>
<accession>A0ABN3VNP6</accession>
<evidence type="ECO:0000256" key="1">
    <source>
        <dbReference type="ARBA" id="ARBA00007125"/>
    </source>
</evidence>
<feature type="region of interest" description="Disordered" evidence="2">
    <location>
        <begin position="323"/>
        <end position="344"/>
    </location>
</feature>
<dbReference type="RefSeq" id="WP_344685933.1">
    <property type="nucleotide sequence ID" value="NZ_BAAAUX010000035.1"/>
</dbReference>
<feature type="domain" description="Ppx/GppA phosphatase N-terminal" evidence="3">
    <location>
        <begin position="17"/>
        <end position="304"/>
    </location>
</feature>
<dbReference type="Proteomes" id="UP001500979">
    <property type="component" value="Unassembled WGS sequence"/>
</dbReference>
<dbReference type="Gene3D" id="3.30.420.150">
    <property type="entry name" value="Exopolyphosphatase. Domain 2"/>
    <property type="match status" value="1"/>
</dbReference>
<organism evidence="4 5">
    <name type="scientific">Saccharopolyspora taberi</name>
    <dbReference type="NCBI Taxonomy" id="60895"/>
    <lineage>
        <taxon>Bacteria</taxon>
        <taxon>Bacillati</taxon>
        <taxon>Actinomycetota</taxon>
        <taxon>Actinomycetes</taxon>
        <taxon>Pseudonocardiales</taxon>
        <taxon>Pseudonocardiaceae</taxon>
        <taxon>Saccharopolyspora</taxon>
    </lineage>
</organism>
<dbReference type="InterPro" id="IPR050273">
    <property type="entry name" value="GppA/Ppx_hydrolase"/>
</dbReference>